<dbReference type="SUPFAM" id="SSF48264">
    <property type="entry name" value="Cytochrome P450"/>
    <property type="match status" value="1"/>
</dbReference>
<keyword evidence="3 6" id="KW-0479">Metal-binding</keyword>
<dbReference type="GO" id="GO:0005506">
    <property type="term" value="F:iron ion binding"/>
    <property type="evidence" value="ECO:0007669"/>
    <property type="project" value="InterPro"/>
</dbReference>
<evidence type="ECO:0000256" key="8">
    <source>
        <dbReference type="SAM" id="Phobius"/>
    </source>
</evidence>
<gene>
    <name evidence="9" type="ORF">COCNU_04G004590</name>
</gene>
<feature type="binding site" description="axial binding residue" evidence="6">
    <location>
        <position position="437"/>
    </location>
    <ligand>
        <name>heme</name>
        <dbReference type="ChEBI" id="CHEBI:30413"/>
    </ligand>
    <ligandPart>
        <name>Fe</name>
        <dbReference type="ChEBI" id="CHEBI:18248"/>
    </ligandPart>
</feature>
<reference evidence="9" key="2">
    <citation type="submission" date="2019-07" db="EMBL/GenBank/DDBJ databases">
        <authorList>
            <person name="Yang Y."/>
            <person name="Bocs S."/>
            <person name="Baudouin L."/>
        </authorList>
    </citation>
    <scope>NUCLEOTIDE SEQUENCE</scope>
    <source>
        <tissue evidence="9">Spear leaf of Hainan Tall coconut</tissue>
    </source>
</reference>
<dbReference type="GO" id="GO:0016705">
    <property type="term" value="F:oxidoreductase activity, acting on paired donors, with incorporation or reduction of molecular oxygen"/>
    <property type="evidence" value="ECO:0007669"/>
    <property type="project" value="InterPro"/>
</dbReference>
<dbReference type="PANTHER" id="PTHR24286">
    <property type="entry name" value="CYTOCHROME P450 26"/>
    <property type="match status" value="1"/>
</dbReference>
<dbReference type="InterPro" id="IPR017972">
    <property type="entry name" value="Cyt_P450_CS"/>
</dbReference>
<dbReference type="Gene3D" id="1.10.630.10">
    <property type="entry name" value="Cytochrome P450"/>
    <property type="match status" value="1"/>
</dbReference>
<dbReference type="PANTHER" id="PTHR24286:SF256">
    <property type="entry name" value="CYTOCHROME P450 FAMILY PROTEIN"/>
    <property type="match status" value="1"/>
</dbReference>
<dbReference type="CDD" id="cd11043">
    <property type="entry name" value="CYP90-like"/>
    <property type="match status" value="1"/>
</dbReference>
<evidence type="ECO:0000313" key="10">
    <source>
        <dbReference type="Proteomes" id="UP000797356"/>
    </source>
</evidence>
<keyword evidence="8" id="KW-0812">Transmembrane</keyword>
<dbReference type="GO" id="GO:0004497">
    <property type="term" value="F:monooxygenase activity"/>
    <property type="evidence" value="ECO:0007669"/>
    <property type="project" value="UniProtKB-KW"/>
</dbReference>
<keyword evidence="4 7" id="KW-0560">Oxidoreductase</keyword>
<evidence type="ECO:0000256" key="1">
    <source>
        <dbReference type="ARBA" id="ARBA00001971"/>
    </source>
</evidence>
<dbReference type="Pfam" id="PF00067">
    <property type="entry name" value="p450"/>
    <property type="match status" value="1"/>
</dbReference>
<evidence type="ECO:0000313" key="9">
    <source>
        <dbReference type="EMBL" id="KAG1338153.1"/>
    </source>
</evidence>
<dbReference type="FunFam" id="1.10.630.10:FF:000022">
    <property type="entry name" value="Taxadiene 5-alpha hydroxylase"/>
    <property type="match status" value="1"/>
</dbReference>
<proteinExistence type="inferred from homology"/>
<evidence type="ECO:0000256" key="5">
    <source>
        <dbReference type="ARBA" id="ARBA00023004"/>
    </source>
</evidence>
<sequence>MLSLSELSNLETPLFILTIIALASFFYYFGFHLQKDLNGKKIPPGSLGLPFFGETFSFVKAQREDKGSEWMRKRAAKYGPVFKTSIMGCPTVVITGRTGNKFVFTADDEAVSMKQPPTIVRLTGRHNFFELTGTRYRLVKGALMNFLKPESLQDYIGHMDALVKHQLLTKTEGKDTILAVPLMKKLTFNITCSLLFGLHHEPTNEALFEDFLQVLGGLFTIPINLPGTAYWRALRARSRIEWRALPILRSRKELLTEGVLKAKDDMISSILSLKDENNEPLSEEEVTDNFVALMIASHDTTAILLSLMIWKLARDPKIYSKVLEEQMAILRDRQDDVQEKLTWNEVQRMKYTWRVAQELMRIIPPVSGNMRKAVKDLNFGGYDIPQGWQLLWETSGTHMDNDIFEDPTNFDPSRFESPSKPVPPFAYIPFGAGYRMCIGNEFARVEVLTIMHHLVTNFEWSQLCPDETITRRPLPYPSKGLSIKLKRRKLSDLYRLV</sequence>
<dbReference type="EMBL" id="CM017875">
    <property type="protein sequence ID" value="KAG1338153.1"/>
    <property type="molecule type" value="Genomic_DNA"/>
</dbReference>
<evidence type="ECO:0000256" key="7">
    <source>
        <dbReference type="RuleBase" id="RU000461"/>
    </source>
</evidence>
<protein>
    <submittedName>
        <fullName evidence="9">Taxane 13-alpha-hydroxylase</fullName>
    </submittedName>
</protein>
<dbReference type="Proteomes" id="UP000797356">
    <property type="component" value="Chromosome 4"/>
</dbReference>
<dbReference type="PRINTS" id="PR00463">
    <property type="entry name" value="EP450I"/>
</dbReference>
<keyword evidence="8" id="KW-1133">Transmembrane helix</keyword>
<feature type="transmembrane region" description="Helical" evidence="8">
    <location>
        <begin position="12"/>
        <end position="31"/>
    </location>
</feature>
<comment type="cofactor">
    <cofactor evidence="1 6">
        <name>heme</name>
        <dbReference type="ChEBI" id="CHEBI:30413"/>
    </cofactor>
</comment>
<keyword evidence="8" id="KW-0472">Membrane</keyword>
<keyword evidence="6 7" id="KW-0349">Heme</keyword>
<name>A0A8K0I529_COCNU</name>
<keyword evidence="7" id="KW-0503">Monooxygenase</keyword>
<keyword evidence="5 6" id="KW-0408">Iron</keyword>
<dbReference type="InterPro" id="IPR002401">
    <property type="entry name" value="Cyt_P450_E_grp-I"/>
</dbReference>
<evidence type="ECO:0000256" key="2">
    <source>
        <dbReference type="ARBA" id="ARBA00010617"/>
    </source>
</evidence>
<accession>A0A8K0I529</accession>
<comment type="caution">
    <text evidence="9">The sequence shown here is derived from an EMBL/GenBank/DDBJ whole genome shotgun (WGS) entry which is preliminary data.</text>
</comment>
<dbReference type="GO" id="GO:0016125">
    <property type="term" value="P:sterol metabolic process"/>
    <property type="evidence" value="ECO:0007669"/>
    <property type="project" value="TreeGrafter"/>
</dbReference>
<dbReference type="GO" id="GO:0020037">
    <property type="term" value="F:heme binding"/>
    <property type="evidence" value="ECO:0007669"/>
    <property type="project" value="InterPro"/>
</dbReference>
<dbReference type="AlphaFoldDB" id="A0A8K0I529"/>
<organism evidence="9 10">
    <name type="scientific">Cocos nucifera</name>
    <name type="common">Coconut palm</name>
    <dbReference type="NCBI Taxonomy" id="13894"/>
    <lineage>
        <taxon>Eukaryota</taxon>
        <taxon>Viridiplantae</taxon>
        <taxon>Streptophyta</taxon>
        <taxon>Embryophyta</taxon>
        <taxon>Tracheophyta</taxon>
        <taxon>Spermatophyta</taxon>
        <taxon>Magnoliopsida</taxon>
        <taxon>Liliopsida</taxon>
        <taxon>Arecaceae</taxon>
        <taxon>Arecoideae</taxon>
        <taxon>Cocoseae</taxon>
        <taxon>Attaleinae</taxon>
        <taxon>Cocos</taxon>
    </lineage>
</organism>
<dbReference type="OrthoDB" id="3945418at2759"/>
<evidence type="ECO:0000256" key="4">
    <source>
        <dbReference type="ARBA" id="ARBA00023002"/>
    </source>
</evidence>
<comment type="similarity">
    <text evidence="2 7">Belongs to the cytochrome P450 family.</text>
</comment>
<keyword evidence="10" id="KW-1185">Reference proteome</keyword>
<evidence type="ECO:0000256" key="3">
    <source>
        <dbReference type="ARBA" id="ARBA00022723"/>
    </source>
</evidence>
<reference evidence="9" key="1">
    <citation type="journal article" date="2017" name="Gigascience">
        <title>The genome draft of coconut (Cocos nucifera).</title>
        <authorList>
            <person name="Xiao Y."/>
            <person name="Xu P."/>
            <person name="Fan H."/>
            <person name="Baudouin L."/>
            <person name="Xia W."/>
            <person name="Bocs S."/>
            <person name="Xu J."/>
            <person name="Li Q."/>
            <person name="Guo A."/>
            <person name="Zhou L."/>
            <person name="Li J."/>
            <person name="Wu Y."/>
            <person name="Ma Z."/>
            <person name="Armero A."/>
            <person name="Issali A.E."/>
            <person name="Liu N."/>
            <person name="Peng M."/>
            <person name="Yang Y."/>
        </authorList>
    </citation>
    <scope>NUCLEOTIDE SEQUENCE</scope>
    <source>
        <tissue evidence="9">Spear leaf of Hainan Tall coconut</tissue>
    </source>
</reference>
<dbReference type="PROSITE" id="PS00086">
    <property type="entry name" value="CYTOCHROME_P450"/>
    <property type="match status" value="1"/>
</dbReference>
<dbReference type="PRINTS" id="PR00385">
    <property type="entry name" value="P450"/>
</dbReference>
<evidence type="ECO:0000256" key="6">
    <source>
        <dbReference type="PIRSR" id="PIRSR602401-1"/>
    </source>
</evidence>
<dbReference type="InterPro" id="IPR036396">
    <property type="entry name" value="Cyt_P450_sf"/>
</dbReference>
<dbReference type="InterPro" id="IPR001128">
    <property type="entry name" value="Cyt_P450"/>
</dbReference>